<dbReference type="OMA" id="MLHYIIC"/>
<dbReference type="GO" id="GO:0031593">
    <property type="term" value="F:polyubiquitin modification-dependent protein binding"/>
    <property type="evidence" value="ECO:0007669"/>
    <property type="project" value="TreeGrafter"/>
</dbReference>
<name>H3C9C7_TETNG</name>
<dbReference type="GO" id="GO:0051787">
    <property type="term" value="F:misfolded protein binding"/>
    <property type="evidence" value="ECO:0007669"/>
    <property type="project" value="TreeGrafter"/>
</dbReference>
<dbReference type="InterPro" id="IPR048926">
    <property type="entry name" value="Bag6_BAGS"/>
</dbReference>
<reference evidence="4" key="1">
    <citation type="journal article" date="2004" name="Nature">
        <title>Genome duplication in the teleost fish Tetraodon nigroviridis reveals the early vertebrate proto-karyotype.</title>
        <authorList>
            <person name="Jaillon O."/>
            <person name="Aury J.-M."/>
            <person name="Brunet F."/>
            <person name="Petit J.-L."/>
            <person name="Stange-Thomann N."/>
            <person name="Mauceli E."/>
            <person name="Bouneau L."/>
            <person name="Fischer C."/>
            <person name="Ozouf-Costaz C."/>
            <person name="Bernot A."/>
            <person name="Nicaud S."/>
            <person name="Jaffe D."/>
            <person name="Fisher S."/>
            <person name="Lutfalla G."/>
            <person name="Dossat C."/>
            <person name="Segurens B."/>
            <person name="Dasilva C."/>
            <person name="Salanoubat M."/>
            <person name="Levy M."/>
            <person name="Boudet N."/>
            <person name="Castellano S."/>
            <person name="Anthouard V."/>
            <person name="Jubin C."/>
            <person name="Castelli V."/>
            <person name="Katinka M."/>
            <person name="Vacherie B."/>
            <person name="Biemont C."/>
            <person name="Skalli Z."/>
            <person name="Cattolico L."/>
            <person name="Poulain J."/>
            <person name="De Berardinis V."/>
            <person name="Cruaud C."/>
            <person name="Duprat S."/>
            <person name="Brottier P."/>
            <person name="Coutanceau J.-P."/>
            <person name="Gouzy J."/>
            <person name="Parra G."/>
            <person name="Lardier G."/>
            <person name="Chapple C."/>
            <person name="McKernan K.J."/>
            <person name="McEwan P."/>
            <person name="Bosak S."/>
            <person name="Kellis M."/>
            <person name="Volff J.-N."/>
            <person name="Guigo R."/>
            <person name="Zody M.C."/>
            <person name="Mesirov J."/>
            <person name="Lindblad-Toh K."/>
            <person name="Birren B."/>
            <person name="Nusbaum C."/>
            <person name="Kahn D."/>
            <person name="Robinson-Rechavi M."/>
            <person name="Laudet V."/>
            <person name="Schachter V."/>
            <person name="Quetier F."/>
            <person name="Saurin W."/>
            <person name="Scarpelli C."/>
            <person name="Wincker P."/>
            <person name="Lander E.S."/>
            <person name="Weissenbach J."/>
            <person name="Roest Crollius H."/>
        </authorList>
    </citation>
    <scope>NUCLEOTIDE SEQUENCE [LARGE SCALE GENOMIC DNA]</scope>
</reference>
<dbReference type="Proteomes" id="UP000007303">
    <property type="component" value="Unassembled WGS sequence"/>
</dbReference>
<feature type="compositionally biased region" description="Polar residues" evidence="1">
    <location>
        <begin position="470"/>
        <end position="486"/>
    </location>
</feature>
<dbReference type="PANTHER" id="PTHR15204:SF0">
    <property type="entry name" value="LARGE PROLINE-RICH PROTEIN BAG6"/>
    <property type="match status" value="1"/>
</dbReference>
<dbReference type="Pfam" id="PF20960">
    <property type="entry name" value="Bag6_BAGS"/>
    <property type="match status" value="1"/>
</dbReference>
<feature type="region of interest" description="Disordered" evidence="1">
    <location>
        <begin position="305"/>
        <end position="362"/>
    </location>
</feature>
<feature type="domain" description="Bag6 BAG-similar" evidence="2">
    <location>
        <begin position="415"/>
        <end position="465"/>
    </location>
</feature>
<dbReference type="HOGENOM" id="CLU_562105_0_0_1"/>
<proteinExistence type="predicted"/>
<evidence type="ECO:0000313" key="4">
    <source>
        <dbReference type="Proteomes" id="UP000007303"/>
    </source>
</evidence>
<dbReference type="InParanoid" id="H3C9C7"/>
<dbReference type="GO" id="GO:0036503">
    <property type="term" value="P:ERAD pathway"/>
    <property type="evidence" value="ECO:0007669"/>
    <property type="project" value="TreeGrafter"/>
</dbReference>
<evidence type="ECO:0000256" key="1">
    <source>
        <dbReference type="SAM" id="MobiDB-lite"/>
    </source>
</evidence>
<reference evidence="3" key="2">
    <citation type="submission" date="2025-08" db="UniProtKB">
        <authorList>
            <consortium name="Ensembl"/>
        </authorList>
    </citation>
    <scope>IDENTIFICATION</scope>
</reference>
<dbReference type="GO" id="GO:0071818">
    <property type="term" value="C:BAT3 complex"/>
    <property type="evidence" value="ECO:0007669"/>
    <property type="project" value="TreeGrafter"/>
</dbReference>
<feature type="compositionally biased region" description="Low complexity" evidence="1">
    <location>
        <begin position="340"/>
        <end position="349"/>
    </location>
</feature>
<sequence>QPIFAPPAGRAAGPNPAPNPPGAAESLNPELFTEIVRGVLSTMMGSLGQAQNDTESIAQFMQRLSQATNIFISPEDPTGFFGELLMLVCQTFTMSDLVMLLHGQHQPLSRIQPQLLQFFTHNYLNGREPTDQNISDAATSLVNELEEYITESFRESSVSVLEGVDVTQTNMSFFRQQLRLFATHILRCSDESFGPRLLQMCNQALFECLALNLHCLRGDQRALTAVINHRIQRMSSDISPSLVNWMTSMMTMRLQVILEHMPITQEQIQAYIVHTEGDQSSGAQEPEAAPSATFVLKNGESLSPAAATTAEEAMSVSREPRVSSRDARAVPGDLGGAAALGGDPATAAGAEGGGEESAQESEAWAAAVPPEWVPIIRHDIMTQRKMKAQPPLSDAYLHGMPAKRRKTGQSGENLLSLSDAVSQAARTAGVKPITSPEQLQEDLESPELKEAYSDQVKADLKRRVREDSDFNSQQFPNTHRAFSSDS</sequence>
<accession>H3C9C7</accession>
<dbReference type="PANTHER" id="PTHR15204">
    <property type="entry name" value="LARGE PROLINE-RICH PROTEIN BAG6"/>
    <property type="match status" value="1"/>
</dbReference>
<reference evidence="3" key="3">
    <citation type="submission" date="2025-09" db="UniProtKB">
        <authorList>
            <consortium name="Ensembl"/>
        </authorList>
    </citation>
    <scope>IDENTIFICATION</scope>
</reference>
<feature type="compositionally biased region" description="Basic and acidic residues" evidence="1">
    <location>
        <begin position="318"/>
        <end position="328"/>
    </location>
</feature>
<protein>
    <recommendedName>
        <fullName evidence="2">Bag6 BAG-similar domain-containing protein</fullName>
    </recommendedName>
</protein>
<dbReference type="STRING" id="99883.ENSTNIP00000004849"/>
<dbReference type="GeneTree" id="ENSGT00390000016199"/>
<keyword evidence="4" id="KW-1185">Reference proteome</keyword>
<dbReference type="Ensembl" id="ENSTNIT00000004995.1">
    <property type="protein sequence ID" value="ENSTNIP00000004849.1"/>
    <property type="gene ID" value="ENSTNIG00000002354.1"/>
</dbReference>
<feature type="region of interest" description="Disordered" evidence="1">
    <location>
        <begin position="1"/>
        <end position="26"/>
    </location>
</feature>
<feature type="compositionally biased region" description="Low complexity" evidence="1">
    <location>
        <begin position="1"/>
        <end position="14"/>
    </location>
</feature>
<evidence type="ECO:0000313" key="3">
    <source>
        <dbReference type="Ensembl" id="ENSTNIP00000004849.1"/>
    </source>
</evidence>
<evidence type="ECO:0000259" key="2">
    <source>
        <dbReference type="Pfam" id="PF20960"/>
    </source>
</evidence>
<feature type="region of interest" description="Disordered" evidence="1">
    <location>
        <begin position="467"/>
        <end position="486"/>
    </location>
</feature>
<dbReference type="AlphaFoldDB" id="H3C9C7"/>
<organism evidence="3 4">
    <name type="scientific">Tetraodon nigroviridis</name>
    <name type="common">Spotted green pufferfish</name>
    <name type="synonym">Chelonodon nigroviridis</name>
    <dbReference type="NCBI Taxonomy" id="99883"/>
    <lineage>
        <taxon>Eukaryota</taxon>
        <taxon>Metazoa</taxon>
        <taxon>Chordata</taxon>
        <taxon>Craniata</taxon>
        <taxon>Vertebrata</taxon>
        <taxon>Euteleostomi</taxon>
        <taxon>Actinopterygii</taxon>
        <taxon>Neopterygii</taxon>
        <taxon>Teleostei</taxon>
        <taxon>Neoteleostei</taxon>
        <taxon>Acanthomorphata</taxon>
        <taxon>Eupercaria</taxon>
        <taxon>Tetraodontiformes</taxon>
        <taxon>Tetradontoidea</taxon>
        <taxon>Tetraodontidae</taxon>
        <taxon>Tetraodon</taxon>
    </lineage>
</organism>
<feature type="region of interest" description="Disordered" evidence="1">
    <location>
        <begin position="425"/>
        <end position="453"/>
    </location>
</feature>